<reference evidence="2" key="1">
    <citation type="journal article" date="2015" name="Nature">
        <title>Complex archaea that bridge the gap between prokaryotes and eukaryotes.</title>
        <authorList>
            <person name="Spang A."/>
            <person name="Saw J.H."/>
            <person name="Jorgensen S.L."/>
            <person name="Zaremba-Niedzwiedzka K."/>
            <person name="Martijn J."/>
            <person name="Lind A.E."/>
            <person name="van Eijk R."/>
            <person name="Schleper C."/>
            <person name="Guy L."/>
            <person name="Ettema T.J."/>
        </authorList>
    </citation>
    <scope>NUCLEOTIDE SEQUENCE</scope>
</reference>
<dbReference type="AlphaFoldDB" id="A0A0F9JCT1"/>
<keyword evidence="1" id="KW-0472">Membrane</keyword>
<feature type="transmembrane region" description="Helical" evidence="1">
    <location>
        <begin position="7"/>
        <end position="26"/>
    </location>
</feature>
<proteinExistence type="predicted"/>
<keyword evidence="1" id="KW-0812">Transmembrane</keyword>
<evidence type="ECO:0000313" key="2">
    <source>
        <dbReference type="EMBL" id="KKM67358.1"/>
    </source>
</evidence>
<organism evidence="2">
    <name type="scientific">marine sediment metagenome</name>
    <dbReference type="NCBI Taxonomy" id="412755"/>
    <lineage>
        <taxon>unclassified sequences</taxon>
        <taxon>metagenomes</taxon>
        <taxon>ecological metagenomes</taxon>
    </lineage>
</organism>
<dbReference type="EMBL" id="LAZR01010362">
    <property type="protein sequence ID" value="KKM67358.1"/>
    <property type="molecule type" value="Genomic_DNA"/>
</dbReference>
<comment type="caution">
    <text evidence="2">The sequence shown here is derived from an EMBL/GenBank/DDBJ whole genome shotgun (WGS) entry which is preliminary data.</text>
</comment>
<name>A0A0F9JCT1_9ZZZZ</name>
<sequence>MKKLNNIQNFINVLFIIIILCQGFTIKNISNNIDIINDNIDILDSNIEILDNENIFLYSKLFEHREKFYYIEPRFEQMRKISIWNYLTLQYYFKDSSDEVKKLYRIEDID</sequence>
<protein>
    <submittedName>
        <fullName evidence="2">Uncharacterized protein</fullName>
    </submittedName>
</protein>
<keyword evidence="1" id="KW-1133">Transmembrane helix</keyword>
<accession>A0A0F9JCT1</accession>
<evidence type="ECO:0000256" key="1">
    <source>
        <dbReference type="SAM" id="Phobius"/>
    </source>
</evidence>
<gene>
    <name evidence="2" type="ORF">LCGC14_1471900</name>
</gene>